<dbReference type="InterPro" id="IPR026444">
    <property type="entry name" value="Secre_tail"/>
</dbReference>
<reference evidence="2 3" key="1">
    <citation type="submission" date="2019-05" db="EMBL/GenBank/DDBJ databases">
        <authorList>
            <person name="Qu J.-H."/>
        </authorList>
    </citation>
    <scope>NUCLEOTIDE SEQUENCE [LARGE SCALE GENOMIC DNA]</scope>
    <source>
        <strain evidence="2 3">T17</strain>
    </source>
</reference>
<organism evidence="2 3">
    <name type="scientific">Dyadobacter luticola</name>
    <dbReference type="NCBI Taxonomy" id="1979387"/>
    <lineage>
        <taxon>Bacteria</taxon>
        <taxon>Pseudomonadati</taxon>
        <taxon>Bacteroidota</taxon>
        <taxon>Cytophagia</taxon>
        <taxon>Cytophagales</taxon>
        <taxon>Spirosomataceae</taxon>
        <taxon>Dyadobacter</taxon>
    </lineage>
</organism>
<name>A0A5R9KYG2_9BACT</name>
<proteinExistence type="predicted"/>
<protein>
    <submittedName>
        <fullName evidence="2">T9SS type A sorting domain-containing protein</fullName>
    </submittedName>
</protein>
<feature type="domain" description="Secretion system C-terminal sorting" evidence="1">
    <location>
        <begin position="126"/>
        <end position="202"/>
    </location>
</feature>
<dbReference type="EMBL" id="VCEJ01000004">
    <property type="protein sequence ID" value="TLV01304.1"/>
    <property type="molecule type" value="Genomic_DNA"/>
</dbReference>
<keyword evidence="3" id="KW-1185">Reference proteome</keyword>
<evidence type="ECO:0000313" key="2">
    <source>
        <dbReference type="EMBL" id="TLV01304.1"/>
    </source>
</evidence>
<comment type="caution">
    <text evidence="2">The sequence shown here is derived from an EMBL/GenBank/DDBJ whole genome shotgun (WGS) entry which is preliminary data.</text>
</comment>
<dbReference type="NCBIfam" id="TIGR04183">
    <property type="entry name" value="Por_Secre_tail"/>
    <property type="match status" value="1"/>
</dbReference>
<dbReference type="Pfam" id="PF18962">
    <property type="entry name" value="Por_Secre_tail"/>
    <property type="match status" value="1"/>
</dbReference>
<dbReference type="RefSeq" id="WP_138366675.1">
    <property type="nucleotide sequence ID" value="NZ_VCEJ01000004.1"/>
</dbReference>
<gene>
    <name evidence="2" type="ORF">FEN17_17875</name>
</gene>
<evidence type="ECO:0000259" key="1">
    <source>
        <dbReference type="Pfam" id="PF18962"/>
    </source>
</evidence>
<dbReference type="Proteomes" id="UP000306402">
    <property type="component" value="Unassembled WGS sequence"/>
</dbReference>
<accession>A0A5R9KYG2</accession>
<dbReference type="AlphaFoldDB" id="A0A5R9KYG2"/>
<dbReference type="OrthoDB" id="1522390at2"/>
<sequence length="206" mass="22868">MKKTIHYLIFLLAFVLGTKEISAQSAPGGSRLNMVGKKKPATAQQLKFSALASELNYKPLSLQNPKALNSFYTSFLFSGAGSVDSNNALAAEIVEKSIERRSPSVEAQMKAEELLFVSDKISVSNIYPNPASEYAELDFNIGSGVRDAKLTFYNVLGSQMQEFALNKNDRKLRINTKDMPTGLYFYQLSLDGKKVATKKMLVRHQQ</sequence>
<evidence type="ECO:0000313" key="3">
    <source>
        <dbReference type="Proteomes" id="UP000306402"/>
    </source>
</evidence>